<comment type="caution">
    <text evidence="2">The sequence shown here is derived from an EMBL/GenBank/DDBJ whole genome shotgun (WGS) entry which is preliminary data.</text>
</comment>
<feature type="transmembrane region" description="Helical" evidence="1">
    <location>
        <begin position="62"/>
        <end position="84"/>
    </location>
</feature>
<keyword evidence="1" id="KW-0472">Membrane</keyword>
<evidence type="ECO:0000256" key="1">
    <source>
        <dbReference type="SAM" id="Phobius"/>
    </source>
</evidence>
<evidence type="ECO:0000313" key="2">
    <source>
        <dbReference type="EMBL" id="NMF94169.1"/>
    </source>
</evidence>
<keyword evidence="1" id="KW-1133">Transmembrane helix</keyword>
<organism evidence="2 3">
    <name type="scientific">Aromatoleum buckelii</name>
    <dbReference type="NCBI Taxonomy" id="200254"/>
    <lineage>
        <taxon>Bacteria</taxon>
        <taxon>Pseudomonadati</taxon>
        <taxon>Pseudomonadota</taxon>
        <taxon>Betaproteobacteria</taxon>
        <taxon>Rhodocyclales</taxon>
        <taxon>Rhodocyclaceae</taxon>
        <taxon>Aromatoleum</taxon>
    </lineage>
</organism>
<reference evidence="2" key="1">
    <citation type="submission" date="2019-12" db="EMBL/GenBank/DDBJ databases">
        <title>Comparative genomics gives insights into the taxonomy of the Azoarcus-Aromatoleum group and reveals separate origins of nif in the plant-associated Azoarcus and non-plant-associated Aromatoleum sub-groups.</title>
        <authorList>
            <person name="Lafos M."/>
            <person name="Maluk M."/>
            <person name="Batista M."/>
            <person name="Junghare M."/>
            <person name="Carmona M."/>
            <person name="Faoro H."/>
            <person name="Cruz L.M."/>
            <person name="Battistoni F."/>
            <person name="De Souza E."/>
            <person name="Pedrosa F."/>
            <person name="Chen W.-M."/>
            <person name="Poole P.S."/>
            <person name="Dixon R.A."/>
            <person name="James E.K."/>
        </authorList>
    </citation>
    <scope>NUCLEOTIDE SEQUENCE</scope>
    <source>
        <strain evidence="2">U120</strain>
    </source>
</reference>
<gene>
    <name evidence="2" type="ORF">GO608_12610</name>
</gene>
<dbReference type="RefSeq" id="WP_169199404.1">
    <property type="nucleotide sequence ID" value="NZ_WTVH02000010.1"/>
</dbReference>
<protein>
    <submittedName>
        <fullName evidence="2">DUF3619 family protein</fullName>
    </submittedName>
</protein>
<dbReference type="Pfam" id="PF12279">
    <property type="entry name" value="DUF3619"/>
    <property type="match status" value="1"/>
</dbReference>
<evidence type="ECO:0000313" key="3">
    <source>
        <dbReference type="Proteomes" id="UP000601990"/>
    </source>
</evidence>
<dbReference type="InterPro" id="IPR022064">
    <property type="entry name" value="DUF3619"/>
</dbReference>
<sequence>MNEQEFGHKLAVHLSAATREIDGELACRLRSAREEALRASSRAGKSGRFFGRKLRFRLMLPAVLRPAVLVFAVLATVLAGDYWVTWSRVNSLQEVDTALLIDDLPIDAYLDADFKAWLQQDSQS</sequence>
<dbReference type="Proteomes" id="UP000601990">
    <property type="component" value="Unassembled WGS sequence"/>
</dbReference>
<accession>A0ABX1N4G4</accession>
<proteinExistence type="predicted"/>
<keyword evidence="1" id="KW-0812">Transmembrane</keyword>
<dbReference type="EMBL" id="WTVH01000024">
    <property type="protein sequence ID" value="NMF94169.1"/>
    <property type="molecule type" value="Genomic_DNA"/>
</dbReference>
<keyword evidence="3" id="KW-1185">Reference proteome</keyword>
<name>A0ABX1N4G4_9RHOO</name>